<evidence type="ECO:0008006" key="5">
    <source>
        <dbReference type="Google" id="ProtNLM"/>
    </source>
</evidence>
<feature type="compositionally biased region" description="Basic and acidic residues" evidence="1">
    <location>
        <begin position="1"/>
        <end position="13"/>
    </location>
</feature>
<dbReference type="Proteomes" id="UP000295060">
    <property type="component" value="Unassembled WGS sequence"/>
</dbReference>
<evidence type="ECO:0000256" key="2">
    <source>
        <dbReference type="SAM" id="Phobius"/>
    </source>
</evidence>
<dbReference type="RefSeq" id="WP_134126369.1">
    <property type="nucleotide sequence ID" value="NZ_SODU01000001.1"/>
</dbReference>
<evidence type="ECO:0000256" key="1">
    <source>
        <dbReference type="SAM" id="MobiDB-lite"/>
    </source>
</evidence>
<name>A0ABY2FJN1_9ACTN</name>
<evidence type="ECO:0000313" key="4">
    <source>
        <dbReference type="Proteomes" id="UP000295060"/>
    </source>
</evidence>
<proteinExistence type="predicted"/>
<accession>A0ABY2FJN1</accession>
<dbReference type="EMBL" id="SODU01000001">
    <property type="protein sequence ID" value="TDW93330.1"/>
    <property type="molecule type" value="Genomic_DNA"/>
</dbReference>
<keyword evidence="2" id="KW-0472">Membrane</keyword>
<reference evidence="3 4" key="1">
    <citation type="submission" date="2019-03" db="EMBL/GenBank/DDBJ databases">
        <title>Genomic Encyclopedia of Type Strains, Phase III (KMG-III): the genomes of soil and plant-associated and newly described type strains.</title>
        <authorList>
            <person name="Whitman W."/>
        </authorList>
    </citation>
    <scope>NUCLEOTIDE SEQUENCE [LARGE SCALE GENOMIC DNA]</scope>
    <source>
        <strain evidence="3 4">VKMAc-2574</strain>
    </source>
</reference>
<organism evidence="3 4">
    <name type="scientific">Kribbella pratensis</name>
    <dbReference type="NCBI Taxonomy" id="2512112"/>
    <lineage>
        <taxon>Bacteria</taxon>
        <taxon>Bacillati</taxon>
        <taxon>Actinomycetota</taxon>
        <taxon>Actinomycetes</taxon>
        <taxon>Propionibacteriales</taxon>
        <taxon>Kribbellaceae</taxon>
        <taxon>Kribbella</taxon>
    </lineage>
</organism>
<feature type="compositionally biased region" description="Low complexity" evidence="1">
    <location>
        <begin position="123"/>
        <end position="136"/>
    </location>
</feature>
<evidence type="ECO:0000313" key="3">
    <source>
        <dbReference type="EMBL" id="TDW93330.1"/>
    </source>
</evidence>
<keyword evidence="2" id="KW-1133">Transmembrane helix</keyword>
<feature type="region of interest" description="Disordered" evidence="1">
    <location>
        <begin position="1"/>
        <end position="30"/>
    </location>
</feature>
<keyword evidence="2" id="KW-0812">Transmembrane</keyword>
<protein>
    <recommendedName>
        <fullName evidence="5">CAP domain-containing protein</fullName>
    </recommendedName>
</protein>
<sequence length="150" mass="15370">MNGHPEDADDVRRRPVVLHAGQSEATAPRRTRRYLAWAGTGLLGVVAAGGLVAGGTAVWSAFDPGTPGRSPAPLWFPPPETITPQSEQVTPTPDDHGGDRTRTPSPTATTEPGDDKGGDRTGSGKSSTTSGSTSGKHGSGKSSDDGPNHH</sequence>
<feature type="compositionally biased region" description="Polar residues" evidence="1">
    <location>
        <begin position="82"/>
        <end position="91"/>
    </location>
</feature>
<keyword evidence="4" id="KW-1185">Reference proteome</keyword>
<feature type="compositionally biased region" description="Basic and acidic residues" evidence="1">
    <location>
        <begin position="93"/>
        <end position="102"/>
    </location>
</feature>
<feature type="transmembrane region" description="Helical" evidence="2">
    <location>
        <begin position="34"/>
        <end position="62"/>
    </location>
</feature>
<feature type="region of interest" description="Disordered" evidence="1">
    <location>
        <begin position="57"/>
        <end position="150"/>
    </location>
</feature>
<comment type="caution">
    <text evidence="3">The sequence shown here is derived from an EMBL/GenBank/DDBJ whole genome shotgun (WGS) entry which is preliminary data.</text>
</comment>
<gene>
    <name evidence="3" type="ORF">EV137_0605</name>
</gene>